<evidence type="ECO:0000313" key="3">
    <source>
        <dbReference type="EMBL" id="MBW4362711.1"/>
    </source>
</evidence>
<protein>
    <recommendedName>
        <fullName evidence="5">Lipoprotein</fullName>
    </recommendedName>
</protein>
<proteinExistence type="predicted"/>
<evidence type="ECO:0000313" key="4">
    <source>
        <dbReference type="Proteomes" id="UP000812031"/>
    </source>
</evidence>
<name>A0ABS6Y1A0_9FLAO</name>
<comment type="caution">
    <text evidence="3">The sequence shown here is derived from an EMBL/GenBank/DDBJ whole genome shotgun (WGS) entry which is preliminary data.</text>
</comment>
<evidence type="ECO:0000256" key="1">
    <source>
        <dbReference type="SAM" id="SignalP"/>
    </source>
</evidence>
<feature type="signal peptide" evidence="1">
    <location>
        <begin position="1"/>
        <end position="18"/>
    </location>
</feature>
<dbReference type="PROSITE" id="PS51257">
    <property type="entry name" value="PROKAR_LIPOPROTEIN"/>
    <property type="match status" value="1"/>
</dbReference>
<keyword evidence="1" id="KW-0732">Signal</keyword>
<dbReference type="RefSeq" id="WP_219319177.1">
    <property type="nucleotide sequence ID" value="NZ_JAHWYN010000033.1"/>
</dbReference>
<evidence type="ECO:0000313" key="2">
    <source>
        <dbReference type="EMBL" id="MBW4362700.1"/>
    </source>
</evidence>
<feature type="chain" id="PRO_5045032192" description="Lipoprotein" evidence="1">
    <location>
        <begin position="19"/>
        <end position="152"/>
    </location>
</feature>
<evidence type="ECO:0008006" key="5">
    <source>
        <dbReference type="Google" id="ProtNLM"/>
    </source>
</evidence>
<dbReference type="EMBL" id="JAHWYN010000033">
    <property type="protein sequence ID" value="MBW4362711.1"/>
    <property type="molecule type" value="Genomic_DNA"/>
</dbReference>
<organism evidence="3 4">
    <name type="scientific">Flavobacterium taihuense</name>
    <dbReference type="NCBI Taxonomy" id="2857508"/>
    <lineage>
        <taxon>Bacteria</taxon>
        <taxon>Pseudomonadati</taxon>
        <taxon>Bacteroidota</taxon>
        <taxon>Flavobacteriia</taxon>
        <taxon>Flavobacteriales</taxon>
        <taxon>Flavobacteriaceae</taxon>
        <taxon>Flavobacterium</taxon>
    </lineage>
</organism>
<dbReference type="Proteomes" id="UP000812031">
    <property type="component" value="Unassembled WGS sequence"/>
</dbReference>
<keyword evidence="4" id="KW-1185">Reference proteome</keyword>
<sequence length="152" mass="17238">MKKALLLLLATISLTACKENSKNLSAQTNSHITFKGLDSINYKPKTEIEKYLQKNGYAFLNSQPKSDQWKSDKNEEIIQFNGEGVLVFLTYSNDSYNSLLADLKKSEYKSSGTSIKNNIEVESYSKDKETIFLSSLINPEDNKKVYSLTFIN</sequence>
<reference evidence="3 4" key="1">
    <citation type="submission" date="2021-07" db="EMBL/GenBank/DDBJ databases">
        <title>Flavobacterium sp. nov. isolated from sediment on the Taihu Lake.</title>
        <authorList>
            <person name="Qu J.-H."/>
        </authorList>
    </citation>
    <scope>NUCLEOTIDE SEQUENCE [LARGE SCALE GENOMIC DNA]</scope>
    <source>
        <strain evidence="3 4">NAS39</strain>
    </source>
</reference>
<accession>A0ABS6Y1A0</accession>
<gene>
    <name evidence="2" type="ORF">KZH69_19650</name>
    <name evidence="3" type="ORF">KZH69_19705</name>
</gene>
<dbReference type="EMBL" id="JAHWYN010000033">
    <property type="protein sequence ID" value="MBW4362700.1"/>
    <property type="molecule type" value="Genomic_DNA"/>
</dbReference>